<evidence type="ECO:0000256" key="5">
    <source>
        <dbReference type="ARBA" id="ARBA00022967"/>
    </source>
</evidence>
<dbReference type="PROSITE" id="PS00211">
    <property type="entry name" value="ABC_TRANSPORTER_1"/>
    <property type="match status" value="1"/>
</dbReference>
<evidence type="ECO:0000313" key="9">
    <source>
        <dbReference type="EMBL" id="MBB5979462.1"/>
    </source>
</evidence>
<evidence type="ECO:0000256" key="4">
    <source>
        <dbReference type="ARBA" id="ARBA00022840"/>
    </source>
</evidence>
<protein>
    <submittedName>
        <fullName evidence="9">Multiple sugar transport system ATP-binding protein</fullName>
    </submittedName>
</protein>
<keyword evidence="1" id="KW-0813">Transport</keyword>
<evidence type="ECO:0000256" key="7">
    <source>
        <dbReference type="SAM" id="MobiDB-lite"/>
    </source>
</evidence>
<comment type="caution">
    <text evidence="9">The sequence shown here is derived from an EMBL/GenBank/DDBJ whole genome shotgun (WGS) entry which is preliminary data.</text>
</comment>
<keyword evidence="5" id="KW-1278">Translocase</keyword>
<dbReference type="InterPro" id="IPR015855">
    <property type="entry name" value="ABC_transpr_MalK-like"/>
</dbReference>
<keyword evidence="6" id="KW-0472">Membrane</keyword>
<evidence type="ECO:0000313" key="10">
    <source>
        <dbReference type="Proteomes" id="UP000558997"/>
    </source>
</evidence>
<keyword evidence="9" id="KW-0762">Sugar transport</keyword>
<feature type="compositionally biased region" description="Polar residues" evidence="7">
    <location>
        <begin position="276"/>
        <end position="291"/>
    </location>
</feature>
<dbReference type="GO" id="GO:0140359">
    <property type="term" value="F:ABC-type transporter activity"/>
    <property type="evidence" value="ECO:0007669"/>
    <property type="project" value="InterPro"/>
</dbReference>
<evidence type="ECO:0000259" key="8">
    <source>
        <dbReference type="PROSITE" id="PS50893"/>
    </source>
</evidence>
<keyword evidence="2" id="KW-1003">Cell membrane</keyword>
<name>A0A841DLQ1_9ACTN</name>
<dbReference type="InterPro" id="IPR027417">
    <property type="entry name" value="P-loop_NTPase"/>
</dbReference>
<dbReference type="RefSeq" id="WP_184834470.1">
    <property type="nucleotide sequence ID" value="NZ_BAAAVN010000001.1"/>
</dbReference>
<dbReference type="Gene3D" id="2.40.50.140">
    <property type="entry name" value="Nucleic acid-binding proteins"/>
    <property type="match status" value="1"/>
</dbReference>
<gene>
    <name evidence="9" type="ORF">HDA44_002803</name>
</gene>
<sequence length="409" mass="44481">MAEVRLENVSKSFGGKTVVDNLNLTVEDREFLTLVGPSGCGKSTTLRMICGLERASAGNIFFDGKPVSWLPANKRDVSMVFQSYALYPHRTVRQNIGFALKMMRVPKATIEEQVRQAARTLDIEDLLDRKPRELSGGQRQRVALGRAIVRDAGAYLLDEPLSNLDAQLRVLMRAEIKRLHVDVARTFIYVTHDQVEAMTMSDRIAVMRDGVIQQCATPEEIYERPANRFVASFMGSPPMNFLTGDLVHEGSTLHFRSPALTQPLHPPTHPAGPTSADPTSADPTSAGSTSARPAFMAAESAVADTVAGSTAAESAVVSGSSRQVVLGIRPEDITLSTTPADGHHPGKVFVTEPLGPDVLVTVRIEGELIRARVPTPFRLGHDSTVHVAFNPNRLHLFHPTTGTALQSPR</sequence>
<evidence type="ECO:0000256" key="3">
    <source>
        <dbReference type="ARBA" id="ARBA00022741"/>
    </source>
</evidence>
<dbReference type="SMART" id="SM00382">
    <property type="entry name" value="AAA"/>
    <property type="match status" value="1"/>
</dbReference>
<dbReference type="AlphaFoldDB" id="A0A841DLQ1"/>
<dbReference type="InterPro" id="IPR008995">
    <property type="entry name" value="Mo/tungstate-bd_C_term_dom"/>
</dbReference>
<dbReference type="PANTHER" id="PTHR43875">
    <property type="entry name" value="MALTODEXTRIN IMPORT ATP-BINDING PROTEIN MSMX"/>
    <property type="match status" value="1"/>
</dbReference>
<dbReference type="Gene3D" id="2.40.50.100">
    <property type="match status" value="1"/>
</dbReference>
<keyword evidence="3" id="KW-0547">Nucleotide-binding</keyword>
<dbReference type="Pfam" id="PF08402">
    <property type="entry name" value="TOBE_2"/>
    <property type="match status" value="1"/>
</dbReference>
<dbReference type="InterPro" id="IPR012340">
    <property type="entry name" value="NA-bd_OB-fold"/>
</dbReference>
<dbReference type="Gene3D" id="3.40.50.300">
    <property type="entry name" value="P-loop containing nucleotide triphosphate hydrolases"/>
    <property type="match status" value="1"/>
</dbReference>
<proteinExistence type="predicted"/>
<dbReference type="InterPro" id="IPR013611">
    <property type="entry name" value="Transp-assoc_OB_typ2"/>
</dbReference>
<dbReference type="Proteomes" id="UP000558997">
    <property type="component" value="Unassembled WGS sequence"/>
</dbReference>
<evidence type="ECO:0000256" key="6">
    <source>
        <dbReference type="ARBA" id="ARBA00023136"/>
    </source>
</evidence>
<dbReference type="PANTHER" id="PTHR43875:SF15">
    <property type="entry name" value="TREHALOSE IMPORT ATP-BINDING PROTEIN SUGC"/>
    <property type="match status" value="1"/>
</dbReference>
<dbReference type="InterPro" id="IPR003439">
    <property type="entry name" value="ABC_transporter-like_ATP-bd"/>
</dbReference>
<dbReference type="GO" id="GO:0005524">
    <property type="term" value="F:ATP binding"/>
    <property type="evidence" value="ECO:0007669"/>
    <property type="project" value="UniProtKB-KW"/>
</dbReference>
<dbReference type="GO" id="GO:0008643">
    <property type="term" value="P:carbohydrate transport"/>
    <property type="evidence" value="ECO:0007669"/>
    <property type="project" value="InterPro"/>
</dbReference>
<feature type="region of interest" description="Disordered" evidence="7">
    <location>
        <begin position="257"/>
        <end position="291"/>
    </location>
</feature>
<dbReference type="InterPro" id="IPR017871">
    <property type="entry name" value="ABC_transporter-like_CS"/>
</dbReference>
<organism evidence="9 10">
    <name type="scientific">Kribbella solani</name>
    <dbReference type="NCBI Taxonomy" id="236067"/>
    <lineage>
        <taxon>Bacteria</taxon>
        <taxon>Bacillati</taxon>
        <taxon>Actinomycetota</taxon>
        <taxon>Actinomycetes</taxon>
        <taxon>Propionibacteriales</taxon>
        <taxon>Kribbellaceae</taxon>
        <taxon>Kribbella</taxon>
    </lineage>
</organism>
<dbReference type="EMBL" id="JACHNF010000001">
    <property type="protein sequence ID" value="MBB5979462.1"/>
    <property type="molecule type" value="Genomic_DNA"/>
</dbReference>
<dbReference type="InterPro" id="IPR003593">
    <property type="entry name" value="AAA+_ATPase"/>
</dbReference>
<dbReference type="CDD" id="cd03301">
    <property type="entry name" value="ABC_MalK_N"/>
    <property type="match status" value="1"/>
</dbReference>
<dbReference type="GO" id="GO:0016887">
    <property type="term" value="F:ATP hydrolysis activity"/>
    <property type="evidence" value="ECO:0007669"/>
    <property type="project" value="InterPro"/>
</dbReference>
<accession>A0A841DLQ1</accession>
<dbReference type="Pfam" id="PF00005">
    <property type="entry name" value="ABC_tran"/>
    <property type="match status" value="1"/>
</dbReference>
<keyword evidence="10" id="KW-1185">Reference proteome</keyword>
<reference evidence="9 10" key="1">
    <citation type="submission" date="2020-08" db="EMBL/GenBank/DDBJ databases">
        <title>Sequencing the genomes of 1000 actinobacteria strains.</title>
        <authorList>
            <person name="Klenk H.-P."/>
        </authorList>
    </citation>
    <scope>NUCLEOTIDE SEQUENCE [LARGE SCALE GENOMIC DNA]</scope>
    <source>
        <strain evidence="9 10">DSM 17294</strain>
    </source>
</reference>
<dbReference type="FunFam" id="3.40.50.300:FF:000042">
    <property type="entry name" value="Maltose/maltodextrin ABC transporter, ATP-binding protein"/>
    <property type="match status" value="1"/>
</dbReference>
<dbReference type="InterPro" id="IPR047641">
    <property type="entry name" value="ABC_transpr_MalK/UgpC-like"/>
</dbReference>
<dbReference type="GO" id="GO:0055052">
    <property type="term" value="C:ATP-binding cassette (ABC) transporter complex, substrate-binding subunit-containing"/>
    <property type="evidence" value="ECO:0007669"/>
    <property type="project" value="TreeGrafter"/>
</dbReference>
<dbReference type="PROSITE" id="PS50893">
    <property type="entry name" value="ABC_TRANSPORTER_2"/>
    <property type="match status" value="1"/>
</dbReference>
<feature type="domain" description="ABC transporter" evidence="8">
    <location>
        <begin position="4"/>
        <end position="234"/>
    </location>
</feature>
<evidence type="ECO:0000256" key="2">
    <source>
        <dbReference type="ARBA" id="ARBA00022475"/>
    </source>
</evidence>
<keyword evidence="4 9" id="KW-0067">ATP-binding</keyword>
<evidence type="ECO:0000256" key="1">
    <source>
        <dbReference type="ARBA" id="ARBA00022448"/>
    </source>
</evidence>
<dbReference type="SUPFAM" id="SSF52540">
    <property type="entry name" value="P-loop containing nucleoside triphosphate hydrolases"/>
    <property type="match status" value="1"/>
</dbReference>
<dbReference type="SUPFAM" id="SSF50331">
    <property type="entry name" value="MOP-like"/>
    <property type="match status" value="1"/>
</dbReference>